<organism evidence="2 3">
    <name type="scientific">Hydnum rufescens UP504</name>
    <dbReference type="NCBI Taxonomy" id="1448309"/>
    <lineage>
        <taxon>Eukaryota</taxon>
        <taxon>Fungi</taxon>
        <taxon>Dikarya</taxon>
        <taxon>Basidiomycota</taxon>
        <taxon>Agaricomycotina</taxon>
        <taxon>Agaricomycetes</taxon>
        <taxon>Cantharellales</taxon>
        <taxon>Hydnaceae</taxon>
        <taxon>Hydnum</taxon>
    </lineage>
</organism>
<dbReference type="OrthoDB" id="3056938at2759"/>
<sequence length="413" mass="46456">MPSIQVIGIMPLLWSVSKDRPQDQRLPWGCEEWRKRTGIIHGLFPEHAHDLPPYIGWSSTQISLVRDLFDQCANLSRDEMRTALSNRGPVAHAEARKLWGRAWDAIWKKAGGNEIIDDLLHQHKYHPHDIMRADLENGRNPVFPTKSNLLPGIHNDIAEALFGPKILTRKTPQGAFRLTEDVNSIIELLLTHAWHRYDSLTKRMRRKVEQIDQTARKEYDGETYGYLKRNPHDLTVDRLCRVIKSHREWKDAAVIFKTTEAVTDIENQHEMLVSIMGQLGVPSAMDFAKKRMPPGLKKLMESDDDNIDPEDSTAAPGPSRPSKRPRSPPSDSLPTAQGSRKKVKRPRKSPAEDRGKTKATAPSVDNSEDQAPQPPDPGRSDADPGHAKEASPPSSAFRATAAALVALITWLTR</sequence>
<evidence type="ECO:0000313" key="2">
    <source>
        <dbReference type="EMBL" id="KAF9512409.1"/>
    </source>
</evidence>
<dbReference type="EMBL" id="MU128987">
    <property type="protein sequence ID" value="KAF9512409.1"/>
    <property type="molecule type" value="Genomic_DNA"/>
</dbReference>
<evidence type="ECO:0000313" key="3">
    <source>
        <dbReference type="Proteomes" id="UP000886523"/>
    </source>
</evidence>
<feature type="region of interest" description="Disordered" evidence="1">
    <location>
        <begin position="295"/>
        <end position="398"/>
    </location>
</feature>
<evidence type="ECO:0000256" key="1">
    <source>
        <dbReference type="SAM" id="MobiDB-lite"/>
    </source>
</evidence>
<reference evidence="2" key="1">
    <citation type="journal article" date="2020" name="Nat. Commun.">
        <title>Large-scale genome sequencing of mycorrhizal fungi provides insights into the early evolution of symbiotic traits.</title>
        <authorList>
            <person name="Miyauchi S."/>
            <person name="Kiss E."/>
            <person name="Kuo A."/>
            <person name="Drula E."/>
            <person name="Kohler A."/>
            <person name="Sanchez-Garcia M."/>
            <person name="Morin E."/>
            <person name="Andreopoulos B."/>
            <person name="Barry K.W."/>
            <person name="Bonito G."/>
            <person name="Buee M."/>
            <person name="Carver A."/>
            <person name="Chen C."/>
            <person name="Cichocki N."/>
            <person name="Clum A."/>
            <person name="Culley D."/>
            <person name="Crous P.W."/>
            <person name="Fauchery L."/>
            <person name="Girlanda M."/>
            <person name="Hayes R.D."/>
            <person name="Keri Z."/>
            <person name="LaButti K."/>
            <person name="Lipzen A."/>
            <person name="Lombard V."/>
            <person name="Magnuson J."/>
            <person name="Maillard F."/>
            <person name="Murat C."/>
            <person name="Nolan M."/>
            <person name="Ohm R.A."/>
            <person name="Pangilinan J."/>
            <person name="Pereira M.F."/>
            <person name="Perotto S."/>
            <person name="Peter M."/>
            <person name="Pfister S."/>
            <person name="Riley R."/>
            <person name="Sitrit Y."/>
            <person name="Stielow J.B."/>
            <person name="Szollosi G."/>
            <person name="Zifcakova L."/>
            <person name="Stursova M."/>
            <person name="Spatafora J.W."/>
            <person name="Tedersoo L."/>
            <person name="Vaario L.M."/>
            <person name="Yamada A."/>
            <person name="Yan M."/>
            <person name="Wang P."/>
            <person name="Xu J."/>
            <person name="Bruns T."/>
            <person name="Baldrian P."/>
            <person name="Vilgalys R."/>
            <person name="Dunand C."/>
            <person name="Henrissat B."/>
            <person name="Grigoriev I.V."/>
            <person name="Hibbett D."/>
            <person name="Nagy L.G."/>
            <person name="Martin F.M."/>
        </authorList>
    </citation>
    <scope>NUCLEOTIDE SEQUENCE</scope>
    <source>
        <strain evidence="2">UP504</strain>
    </source>
</reference>
<gene>
    <name evidence="2" type="ORF">BS47DRAFT_1345556</name>
</gene>
<dbReference type="Proteomes" id="UP000886523">
    <property type="component" value="Unassembled WGS sequence"/>
</dbReference>
<comment type="caution">
    <text evidence="2">The sequence shown here is derived from an EMBL/GenBank/DDBJ whole genome shotgun (WGS) entry which is preliminary data.</text>
</comment>
<feature type="compositionally biased region" description="Acidic residues" evidence="1">
    <location>
        <begin position="302"/>
        <end position="311"/>
    </location>
</feature>
<protein>
    <submittedName>
        <fullName evidence="2">Uncharacterized protein</fullName>
    </submittedName>
</protein>
<dbReference type="AlphaFoldDB" id="A0A9P6DV85"/>
<feature type="compositionally biased region" description="Basic and acidic residues" evidence="1">
    <location>
        <begin position="378"/>
        <end position="389"/>
    </location>
</feature>
<proteinExistence type="predicted"/>
<feature type="compositionally biased region" description="Basic residues" evidence="1">
    <location>
        <begin position="339"/>
        <end position="348"/>
    </location>
</feature>
<keyword evidence="3" id="KW-1185">Reference proteome</keyword>
<accession>A0A9P6DV85</accession>
<name>A0A9P6DV85_9AGAM</name>